<proteinExistence type="predicted"/>
<feature type="domain" description="Calcineurin-like phosphoesterase" evidence="1">
    <location>
        <begin position="76"/>
        <end position="252"/>
    </location>
</feature>
<sequence>MPVETIGRPFVGLSRRESFPQRLAARLYRRLGRGGPGTGASTEAINIVTRAGAGTTPVTVVCISDTHNTKPSPLPPGDILLHAGDLSQYGTWPEIQAQLTWLADQPHPHKIVIAGNHDLLLDRAFVAAHPDRELERRPEHRRDHLDWGALAYLERESVDLTVGEDGRRIRVFGSPWTPRCGNWAFQYAADAAPSGDSSSFSWEGAVPDGTDVVLAHGPPAGHLDDGGKGCARLLAELWRVRPRLVVCGHIHAGRGREWLPFDAAQAWYENVTLGRRQWLSLAGLMLCVLWDLITGVTGRRRAGGGGLRGTCLVNAAVVGGRGNTEPRDPVVLVI</sequence>
<dbReference type="InterPro" id="IPR029052">
    <property type="entry name" value="Metallo-depent_PP-like"/>
</dbReference>
<organism evidence="2 3">
    <name type="scientific">Phialemonium thermophilum</name>
    <dbReference type="NCBI Taxonomy" id="223376"/>
    <lineage>
        <taxon>Eukaryota</taxon>
        <taxon>Fungi</taxon>
        <taxon>Dikarya</taxon>
        <taxon>Ascomycota</taxon>
        <taxon>Pezizomycotina</taxon>
        <taxon>Sordariomycetes</taxon>
        <taxon>Sordariomycetidae</taxon>
        <taxon>Cephalothecales</taxon>
        <taxon>Cephalothecaceae</taxon>
        <taxon>Phialemonium</taxon>
    </lineage>
</organism>
<dbReference type="PANTHER" id="PTHR12905">
    <property type="entry name" value="METALLOPHOSPHOESTERASE"/>
    <property type="match status" value="1"/>
</dbReference>
<dbReference type="Gene3D" id="3.60.21.10">
    <property type="match status" value="1"/>
</dbReference>
<comment type="caution">
    <text evidence="2">The sequence shown here is derived from an EMBL/GenBank/DDBJ whole genome shotgun (WGS) entry which is preliminary data.</text>
</comment>
<dbReference type="InterPro" id="IPR004843">
    <property type="entry name" value="Calcineurin-like_PHP"/>
</dbReference>
<dbReference type="PANTHER" id="PTHR12905:SF18">
    <property type="entry name" value="ESTER HYDROLASE, PUTATIVE (AFU_ORTHOLOGUE AFUA_4G03130)-RELATED"/>
    <property type="match status" value="1"/>
</dbReference>
<dbReference type="CDD" id="cd07379">
    <property type="entry name" value="MPP_239FB"/>
    <property type="match status" value="1"/>
</dbReference>
<reference evidence="2 3" key="1">
    <citation type="journal article" date="2024" name="Commun. Biol.">
        <title>Comparative genomic analysis of thermophilic fungi reveals convergent evolutionary adaptations and gene losses.</title>
        <authorList>
            <person name="Steindorff A.S."/>
            <person name="Aguilar-Pontes M.V."/>
            <person name="Robinson A.J."/>
            <person name="Andreopoulos B."/>
            <person name="LaButti K."/>
            <person name="Kuo A."/>
            <person name="Mondo S."/>
            <person name="Riley R."/>
            <person name="Otillar R."/>
            <person name="Haridas S."/>
            <person name="Lipzen A."/>
            <person name="Grimwood J."/>
            <person name="Schmutz J."/>
            <person name="Clum A."/>
            <person name="Reid I.D."/>
            <person name="Moisan M.C."/>
            <person name="Butler G."/>
            <person name="Nguyen T.T.M."/>
            <person name="Dewar K."/>
            <person name="Conant G."/>
            <person name="Drula E."/>
            <person name="Henrissat B."/>
            <person name="Hansel C."/>
            <person name="Singer S."/>
            <person name="Hutchinson M.I."/>
            <person name="de Vries R.P."/>
            <person name="Natvig D.O."/>
            <person name="Powell A.J."/>
            <person name="Tsang A."/>
            <person name="Grigoriev I.V."/>
        </authorList>
    </citation>
    <scope>NUCLEOTIDE SEQUENCE [LARGE SCALE GENOMIC DNA]</scope>
    <source>
        <strain evidence="2 3">ATCC 24622</strain>
    </source>
</reference>
<name>A0ABR3WYH7_9PEZI</name>
<dbReference type="SUPFAM" id="SSF56300">
    <property type="entry name" value="Metallo-dependent phosphatases"/>
    <property type="match status" value="1"/>
</dbReference>
<dbReference type="Pfam" id="PF00149">
    <property type="entry name" value="Metallophos"/>
    <property type="match status" value="1"/>
</dbReference>
<protein>
    <recommendedName>
        <fullName evidence="1">Calcineurin-like phosphoesterase domain-containing protein</fullName>
    </recommendedName>
</protein>
<evidence type="ECO:0000259" key="1">
    <source>
        <dbReference type="Pfam" id="PF00149"/>
    </source>
</evidence>
<dbReference type="EMBL" id="JAZHXJ010000213">
    <property type="protein sequence ID" value="KAL1868558.1"/>
    <property type="molecule type" value="Genomic_DNA"/>
</dbReference>
<accession>A0ABR3WYH7</accession>
<dbReference type="InterPro" id="IPR051693">
    <property type="entry name" value="UPF0046_metallophosphoest"/>
</dbReference>
<keyword evidence="3" id="KW-1185">Reference proteome</keyword>
<gene>
    <name evidence="2" type="ORF">VTK73DRAFT_3614</name>
</gene>
<dbReference type="Proteomes" id="UP001586593">
    <property type="component" value="Unassembled WGS sequence"/>
</dbReference>
<evidence type="ECO:0000313" key="2">
    <source>
        <dbReference type="EMBL" id="KAL1868558.1"/>
    </source>
</evidence>
<evidence type="ECO:0000313" key="3">
    <source>
        <dbReference type="Proteomes" id="UP001586593"/>
    </source>
</evidence>